<evidence type="ECO:0000313" key="3">
    <source>
        <dbReference type="Proteomes" id="UP000001261"/>
    </source>
</evidence>
<dbReference type="EMBL" id="GG704912">
    <property type="protein sequence ID" value="EAS31806.1"/>
    <property type="molecule type" value="Genomic_DNA"/>
</dbReference>
<evidence type="ECO:0000256" key="1">
    <source>
        <dbReference type="SAM" id="MobiDB-lite"/>
    </source>
</evidence>
<dbReference type="Proteomes" id="UP000001261">
    <property type="component" value="Unassembled WGS sequence"/>
</dbReference>
<dbReference type="KEGG" id="cim:CIMG_07285"/>
<sequence length="163" mass="17736">MSWLYPFSSTSHRRRRSKDRHSTVSSNHHHHSRHSTSAPSIFSLGSYANRSSASSVYSAGGSSSRRAKPRSGFVARIVHKIKRLFRHIVHYAKRHPVKVFLMVIMPLITGGVLQKLLSAVGVRLPKSLMGGRSRGGSIGGFDSGGNGIGESVKGLVSVAKMFL</sequence>
<organism evidence="2 3">
    <name type="scientific">Coccidioides immitis (strain RS)</name>
    <name type="common">Valley fever fungus</name>
    <dbReference type="NCBI Taxonomy" id="246410"/>
    <lineage>
        <taxon>Eukaryota</taxon>
        <taxon>Fungi</taxon>
        <taxon>Dikarya</taxon>
        <taxon>Ascomycota</taxon>
        <taxon>Pezizomycotina</taxon>
        <taxon>Eurotiomycetes</taxon>
        <taxon>Eurotiomycetidae</taxon>
        <taxon>Onygenales</taxon>
        <taxon>Onygenaceae</taxon>
        <taxon>Coccidioides</taxon>
    </lineage>
</organism>
<evidence type="ECO:0000313" key="2">
    <source>
        <dbReference type="EMBL" id="EAS31806.1"/>
    </source>
</evidence>
<proteinExistence type="predicted"/>
<dbReference type="STRING" id="246410.A0A0E1RXA2"/>
<dbReference type="GeneID" id="4562364"/>
<feature type="region of interest" description="Disordered" evidence="1">
    <location>
        <begin position="1"/>
        <end position="40"/>
    </location>
</feature>
<accession>A0A0E1RXA2</accession>
<dbReference type="RefSeq" id="XP_001243389.1">
    <property type="nucleotide sequence ID" value="XM_001243388.2"/>
</dbReference>
<reference evidence="3" key="1">
    <citation type="journal article" date="2009" name="Genome Res.">
        <title>Comparative genomic analyses of the human fungal pathogens Coccidioides and their relatives.</title>
        <authorList>
            <person name="Sharpton T.J."/>
            <person name="Stajich J.E."/>
            <person name="Rounsley S.D."/>
            <person name="Gardner M.J."/>
            <person name="Wortman J.R."/>
            <person name="Jordar V.S."/>
            <person name="Maiti R."/>
            <person name="Kodira C.D."/>
            <person name="Neafsey D.E."/>
            <person name="Zeng Q."/>
            <person name="Hung C.-Y."/>
            <person name="McMahan C."/>
            <person name="Muszewska A."/>
            <person name="Grynberg M."/>
            <person name="Mandel M.A."/>
            <person name="Kellner E.M."/>
            <person name="Barker B.M."/>
            <person name="Galgiani J.N."/>
            <person name="Orbach M.J."/>
            <person name="Kirkland T.N."/>
            <person name="Cole G.T."/>
            <person name="Henn M.R."/>
            <person name="Birren B.W."/>
            <person name="Taylor J.W."/>
        </authorList>
    </citation>
    <scope>NUCLEOTIDE SEQUENCE [LARGE SCALE GENOMIC DNA]</scope>
    <source>
        <strain evidence="3">RS</strain>
    </source>
</reference>
<gene>
    <name evidence="2" type="ORF">CIMG_07285</name>
</gene>
<reference evidence="3" key="2">
    <citation type="journal article" date="2010" name="Genome Res.">
        <title>Population genomic sequencing of Coccidioides fungi reveals recent hybridization and transposon control.</title>
        <authorList>
            <person name="Neafsey D.E."/>
            <person name="Barker B.M."/>
            <person name="Sharpton T.J."/>
            <person name="Stajich J.E."/>
            <person name="Park D.J."/>
            <person name="Whiston E."/>
            <person name="Hung C.-Y."/>
            <person name="McMahan C."/>
            <person name="White J."/>
            <person name="Sykes S."/>
            <person name="Heiman D."/>
            <person name="Young S."/>
            <person name="Zeng Q."/>
            <person name="Abouelleil A."/>
            <person name="Aftuck L."/>
            <person name="Bessette D."/>
            <person name="Brown A."/>
            <person name="FitzGerald M."/>
            <person name="Lui A."/>
            <person name="Macdonald J.P."/>
            <person name="Priest M."/>
            <person name="Orbach M.J."/>
            <person name="Galgiani J.N."/>
            <person name="Kirkland T.N."/>
            <person name="Cole G.T."/>
            <person name="Birren B.W."/>
            <person name="Henn M.R."/>
            <person name="Taylor J.W."/>
            <person name="Rounsley S.D."/>
        </authorList>
    </citation>
    <scope>GENOME REANNOTATION</scope>
    <source>
        <strain evidence="3">RS</strain>
    </source>
</reference>
<dbReference type="OrthoDB" id="5398396at2759"/>
<dbReference type="InParanoid" id="A0A0E1RXA2"/>
<dbReference type="VEuPathDB" id="FungiDB:CIMG_07285"/>
<dbReference type="AlphaFoldDB" id="A0A0E1RXA2"/>
<name>A0A0E1RXA2_COCIM</name>
<protein>
    <submittedName>
        <fullName evidence="2">Uncharacterized protein</fullName>
    </submittedName>
</protein>
<dbReference type="OMA" id="MNIAKMF"/>
<keyword evidence="3" id="KW-1185">Reference proteome</keyword>